<sequence>MSGPDEQRHAALIRRHAELLGYRYVSTVRPPADDTDPIGYALGLAAGLDAAALVVYDLVTLDHTPSRACELFDLETVSPPETWTVSVPGIADRAHAHPDRPLTVVEAHRVLQRHIKCDMLECPLKSSAYSALVKAGKVVPPAQSQRVRAAARGIKFPRKNNSDVRLPVGVTTQTLLEVLDGLANRQADPRGLAARLGPGPVGPN</sequence>
<evidence type="ECO:0000313" key="1">
    <source>
        <dbReference type="EMBL" id="MBB5912594.1"/>
    </source>
</evidence>
<protein>
    <submittedName>
        <fullName evidence="1">Uncharacterized protein</fullName>
    </submittedName>
</protein>
<evidence type="ECO:0000313" key="2">
    <source>
        <dbReference type="Proteomes" id="UP000540412"/>
    </source>
</evidence>
<gene>
    <name evidence="1" type="ORF">BJY24_001461</name>
</gene>
<reference evidence="1 2" key="1">
    <citation type="submission" date="2020-08" db="EMBL/GenBank/DDBJ databases">
        <title>Sequencing the genomes of 1000 actinobacteria strains.</title>
        <authorList>
            <person name="Klenk H.-P."/>
        </authorList>
    </citation>
    <scope>NUCLEOTIDE SEQUENCE [LARGE SCALE GENOMIC DNA]</scope>
    <source>
        <strain evidence="1 2">DSM 43582</strain>
    </source>
</reference>
<proteinExistence type="predicted"/>
<accession>A0A7W9PAN7</accession>
<name>A0A7W9PAN7_9NOCA</name>
<dbReference type="AlphaFoldDB" id="A0A7W9PAN7"/>
<dbReference type="EMBL" id="JACHIT010000001">
    <property type="protein sequence ID" value="MBB5912594.1"/>
    <property type="molecule type" value="Genomic_DNA"/>
</dbReference>
<organism evidence="1 2">
    <name type="scientific">Nocardia transvalensis</name>
    <dbReference type="NCBI Taxonomy" id="37333"/>
    <lineage>
        <taxon>Bacteria</taxon>
        <taxon>Bacillati</taxon>
        <taxon>Actinomycetota</taxon>
        <taxon>Actinomycetes</taxon>
        <taxon>Mycobacteriales</taxon>
        <taxon>Nocardiaceae</taxon>
        <taxon>Nocardia</taxon>
    </lineage>
</organism>
<keyword evidence="2" id="KW-1185">Reference proteome</keyword>
<dbReference type="RefSeq" id="WP_157185627.1">
    <property type="nucleotide sequence ID" value="NZ_JACHIT010000001.1"/>
</dbReference>
<dbReference type="Proteomes" id="UP000540412">
    <property type="component" value="Unassembled WGS sequence"/>
</dbReference>
<comment type="caution">
    <text evidence="1">The sequence shown here is derived from an EMBL/GenBank/DDBJ whole genome shotgun (WGS) entry which is preliminary data.</text>
</comment>